<comment type="subcellular location">
    <subcellularLocation>
        <location evidence="1">Membrane</location>
        <topology evidence="1">Multi-pass membrane protein</topology>
    </subcellularLocation>
</comment>
<evidence type="ECO:0000256" key="4">
    <source>
        <dbReference type="ARBA" id="ARBA00022989"/>
    </source>
</evidence>
<feature type="transmembrane region" description="Helical" evidence="6">
    <location>
        <begin position="325"/>
        <end position="349"/>
    </location>
</feature>
<feature type="transmembrane region" description="Helical" evidence="6">
    <location>
        <begin position="123"/>
        <end position="140"/>
    </location>
</feature>
<comment type="caution">
    <text evidence="7">The sequence shown here is derived from an EMBL/GenBank/DDBJ whole genome shotgun (WGS) entry which is preliminary data.</text>
</comment>
<evidence type="ECO:0000256" key="6">
    <source>
        <dbReference type="SAM" id="Phobius"/>
    </source>
</evidence>
<protein>
    <submittedName>
        <fullName evidence="7">Inorganic phosphate transporter</fullName>
    </submittedName>
</protein>
<dbReference type="Proteomes" id="UP000284178">
    <property type="component" value="Unassembled WGS sequence"/>
</dbReference>
<feature type="transmembrane region" description="Helical" evidence="6">
    <location>
        <begin position="279"/>
        <end position="296"/>
    </location>
</feature>
<evidence type="ECO:0000256" key="2">
    <source>
        <dbReference type="ARBA" id="ARBA00022448"/>
    </source>
</evidence>
<gene>
    <name evidence="7" type="ORF">DWY25_02985</name>
</gene>
<dbReference type="GO" id="GO:0035435">
    <property type="term" value="P:phosphate ion transmembrane transport"/>
    <property type="evidence" value="ECO:0007669"/>
    <property type="project" value="TreeGrafter"/>
</dbReference>
<evidence type="ECO:0000256" key="3">
    <source>
        <dbReference type="ARBA" id="ARBA00022692"/>
    </source>
</evidence>
<dbReference type="Pfam" id="PF01384">
    <property type="entry name" value="PHO4"/>
    <property type="match status" value="1"/>
</dbReference>
<dbReference type="RefSeq" id="WP_117893462.1">
    <property type="nucleotide sequence ID" value="NZ_CABJCV010000002.1"/>
</dbReference>
<dbReference type="InterPro" id="IPR001204">
    <property type="entry name" value="Phos_transporter"/>
</dbReference>
<evidence type="ECO:0000256" key="1">
    <source>
        <dbReference type="ARBA" id="ARBA00004141"/>
    </source>
</evidence>
<keyword evidence="4 6" id="KW-1133">Transmembrane helix</keyword>
<accession>A0A412G5V4</accession>
<feature type="transmembrane region" description="Helical" evidence="6">
    <location>
        <begin position="235"/>
        <end position="258"/>
    </location>
</feature>
<feature type="transmembrane region" description="Helical" evidence="6">
    <location>
        <begin position="55"/>
        <end position="73"/>
    </location>
</feature>
<dbReference type="EMBL" id="QRUP01000002">
    <property type="protein sequence ID" value="RGR76334.1"/>
    <property type="molecule type" value="Genomic_DNA"/>
</dbReference>
<name>A0A412G5V4_9FIRM</name>
<feature type="transmembrane region" description="Helical" evidence="6">
    <location>
        <begin position="93"/>
        <end position="111"/>
    </location>
</feature>
<reference evidence="7 8" key="1">
    <citation type="submission" date="2018-08" db="EMBL/GenBank/DDBJ databases">
        <title>A genome reference for cultivated species of the human gut microbiota.</title>
        <authorList>
            <person name="Zou Y."/>
            <person name="Xue W."/>
            <person name="Luo G."/>
        </authorList>
    </citation>
    <scope>NUCLEOTIDE SEQUENCE [LARGE SCALE GENOMIC DNA]</scope>
    <source>
        <strain evidence="7 8">AF24-29</strain>
    </source>
</reference>
<keyword evidence="2" id="KW-0813">Transport</keyword>
<dbReference type="AlphaFoldDB" id="A0A412G5V4"/>
<dbReference type="GO" id="GO:0016020">
    <property type="term" value="C:membrane"/>
    <property type="evidence" value="ECO:0007669"/>
    <property type="project" value="UniProtKB-SubCell"/>
</dbReference>
<keyword evidence="8" id="KW-1185">Reference proteome</keyword>
<keyword evidence="3 6" id="KW-0812">Transmembrane</keyword>
<feature type="transmembrane region" description="Helical" evidence="6">
    <location>
        <begin position="15"/>
        <end position="34"/>
    </location>
</feature>
<organism evidence="7 8">
    <name type="scientific">Holdemania filiformis</name>
    <dbReference type="NCBI Taxonomy" id="61171"/>
    <lineage>
        <taxon>Bacteria</taxon>
        <taxon>Bacillati</taxon>
        <taxon>Bacillota</taxon>
        <taxon>Erysipelotrichia</taxon>
        <taxon>Erysipelotrichales</taxon>
        <taxon>Erysipelotrichaceae</taxon>
        <taxon>Holdemania</taxon>
    </lineage>
</organism>
<evidence type="ECO:0000313" key="8">
    <source>
        <dbReference type="Proteomes" id="UP000284178"/>
    </source>
</evidence>
<evidence type="ECO:0000256" key="5">
    <source>
        <dbReference type="ARBA" id="ARBA00023136"/>
    </source>
</evidence>
<feature type="transmembrane region" description="Helical" evidence="6">
    <location>
        <begin position="152"/>
        <end position="173"/>
    </location>
</feature>
<dbReference type="PANTHER" id="PTHR11101:SF80">
    <property type="entry name" value="PHOSPHATE TRANSPORTER"/>
    <property type="match status" value="1"/>
</dbReference>
<dbReference type="PANTHER" id="PTHR11101">
    <property type="entry name" value="PHOSPHATE TRANSPORTER"/>
    <property type="match status" value="1"/>
</dbReference>
<keyword evidence="5 6" id="KW-0472">Membrane</keyword>
<proteinExistence type="predicted"/>
<sequence length="350" mass="37620">MSISLIDFLQQLTRSVPLLITVILTIGVILVNGWTDAPNAIATCVSTRSMSARSAVLMAAFFNFLGVLFMTMVNATVAETIYNIADFGSDPQQALIALCAALFAIVSWAVLAWKYGIPTSESHALIAGLSGAAIALHGGLDGINGAEWIKVLYGLVLSTILGFALGWLCVKLVETLCRRMDRRRTNSFFRYAQIGGGAAMAFMHGAQDGQKFMGVFLLGVFLAQGQVHVETFVIPLWLMILCSAIMGLGTSIGGYRIIKSVGMDMVRLEKYQGFAADTAAALCLLFSSLTGVPVSTTHTKTTAIMGVGAARRLSNVNWGVVREMVMTWILTFPGCGLIGFLMAKLFFILF</sequence>
<evidence type="ECO:0000313" key="7">
    <source>
        <dbReference type="EMBL" id="RGR76334.1"/>
    </source>
</evidence>
<dbReference type="GeneID" id="83014373"/>
<dbReference type="GO" id="GO:0005315">
    <property type="term" value="F:phosphate transmembrane transporter activity"/>
    <property type="evidence" value="ECO:0007669"/>
    <property type="project" value="InterPro"/>
</dbReference>